<dbReference type="RefSeq" id="WP_119847422.1">
    <property type="nucleotide sequence ID" value="NZ_CP032412.1"/>
</dbReference>
<name>A0A385TIC0_PAELA</name>
<evidence type="ECO:0000313" key="1">
    <source>
        <dbReference type="EMBL" id="AYB43413.1"/>
    </source>
</evidence>
<dbReference type="Proteomes" id="UP000266552">
    <property type="component" value="Chromosome"/>
</dbReference>
<dbReference type="PANTHER" id="PTHR34374">
    <property type="entry name" value="LARGE RIBOSOMAL RNA SUBUNIT ACCUMULATION PROTEIN YCED HOMOLOG 1, CHLOROPLASTIC"/>
    <property type="match status" value="1"/>
</dbReference>
<dbReference type="KEGG" id="plw:D5F53_09010"/>
<organism evidence="1 2">
    <name type="scientific">Paenibacillus lautus</name>
    <name type="common">Bacillus lautus</name>
    <dbReference type="NCBI Taxonomy" id="1401"/>
    <lineage>
        <taxon>Bacteria</taxon>
        <taxon>Bacillati</taxon>
        <taxon>Bacillota</taxon>
        <taxon>Bacilli</taxon>
        <taxon>Bacillales</taxon>
        <taxon>Paenibacillaceae</taxon>
        <taxon>Paenibacillus</taxon>
    </lineage>
</organism>
<reference evidence="1 2" key="1">
    <citation type="submission" date="2018-09" db="EMBL/GenBank/DDBJ databases">
        <title>Genome Sequence of Paenibacillus lautus Strain E7593-69, Azo Dye-Degrading Bacteria, Isolated from Commercial Tattoo Inks.</title>
        <authorList>
            <person name="Nho S.W."/>
            <person name="Kim S.-J."/>
            <person name="Kweon O."/>
            <person name="Cerniglia C.E."/>
        </authorList>
    </citation>
    <scope>NUCLEOTIDE SEQUENCE [LARGE SCALE GENOMIC DNA]</scope>
    <source>
        <strain evidence="1 2">E7593-69</strain>
    </source>
</reference>
<dbReference type="AlphaFoldDB" id="A0A385TIC0"/>
<proteinExistence type="predicted"/>
<dbReference type="InterPro" id="IPR003772">
    <property type="entry name" value="YceD"/>
</dbReference>
<dbReference type="PANTHER" id="PTHR34374:SF1">
    <property type="entry name" value="LARGE RIBOSOMAL RNA SUBUNIT ACCUMULATION PROTEIN YCED HOMOLOG 1, CHLOROPLASTIC"/>
    <property type="match status" value="1"/>
</dbReference>
<sequence>MLIQFRKLTTSDQPLQFHQTVDVSNAIKDRKDIVAVKPLDVDLKATPSVTGSVDVRGRLQGELEMNCSRCLKPISEHVHIPFHEVFQPVEDPEFVVQDEDDDTTYVQGESVDLTPYVEEAFLLHLPLAPVCKADCKGLCPNCGKDLNEGACDCDTEVIDPRLAGLKDFFK</sequence>
<accession>A0A385TIC0</accession>
<gene>
    <name evidence="1" type="ORF">D5F53_09010</name>
</gene>
<protein>
    <submittedName>
        <fullName evidence="1">DUF177 domain-containing protein</fullName>
    </submittedName>
</protein>
<keyword evidence="2" id="KW-1185">Reference proteome</keyword>
<dbReference type="EMBL" id="CP032412">
    <property type="protein sequence ID" value="AYB43413.1"/>
    <property type="molecule type" value="Genomic_DNA"/>
</dbReference>
<dbReference type="Pfam" id="PF02620">
    <property type="entry name" value="YceD"/>
    <property type="match status" value="1"/>
</dbReference>
<evidence type="ECO:0000313" key="2">
    <source>
        <dbReference type="Proteomes" id="UP000266552"/>
    </source>
</evidence>